<keyword evidence="3" id="KW-1185">Reference proteome</keyword>
<feature type="region of interest" description="Disordered" evidence="1">
    <location>
        <begin position="213"/>
        <end position="241"/>
    </location>
</feature>
<sequence length="291" mass="32695">MTRTCWAPPRGLHRGLHQRAARLLAPGECQMGGTWQPCTCSRRGMYRRERTWDKVIRAERSTVNEKPQDITVPVRGPIPHVSAGWTFHDVRIELALHPSLRTKSKRVTLEDEAATSGDIRSAPAYMHTCAVRNPQSPRCRHKRAGLPCNENTPPINPDPMNLKETETHIRDRETFVTRMPVSHQHIIQKAEDEGNGKKERVNGGGMGWIYGFPQQRGKKGPKDEQSPSIAAKSARQASIKSELRPRKEMFAALHRPFCEREGRHARKGVTPKATALPHHALRAGSYIACGV</sequence>
<dbReference type="AlphaFoldDB" id="A0AAD6S495"/>
<gene>
    <name evidence="2" type="ORF">C8F04DRAFT_1196051</name>
</gene>
<proteinExistence type="predicted"/>
<reference evidence="2" key="1">
    <citation type="submission" date="2023-03" db="EMBL/GenBank/DDBJ databases">
        <title>Massive genome expansion in bonnet fungi (Mycena s.s.) driven by repeated elements and novel gene families across ecological guilds.</title>
        <authorList>
            <consortium name="Lawrence Berkeley National Laboratory"/>
            <person name="Harder C.B."/>
            <person name="Miyauchi S."/>
            <person name="Viragh M."/>
            <person name="Kuo A."/>
            <person name="Thoen E."/>
            <person name="Andreopoulos B."/>
            <person name="Lu D."/>
            <person name="Skrede I."/>
            <person name="Drula E."/>
            <person name="Henrissat B."/>
            <person name="Morin E."/>
            <person name="Kohler A."/>
            <person name="Barry K."/>
            <person name="LaButti K."/>
            <person name="Morin E."/>
            <person name="Salamov A."/>
            <person name="Lipzen A."/>
            <person name="Mereny Z."/>
            <person name="Hegedus B."/>
            <person name="Baldrian P."/>
            <person name="Stursova M."/>
            <person name="Weitz H."/>
            <person name="Taylor A."/>
            <person name="Grigoriev I.V."/>
            <person name="Nagy L.G."/>
            <person name="Martin F."/>
            <person name="Kauserud H."/>
        </authorList>
    </citation>
    <scope>NUCLEOTIDE SEQUENCE</scope>
    <source>
        <strain evidence="2">CBHHK200</strain>
    </source>
</reference>
<comment type="caution">
    <text evidence="2">The sequence shown here is derived from an EMBL/GenBank/DDBJ whole genome shotgun (WGS) entry which is preliminary data.</text>
</comment>
<name>A0AAD6S495_9AGAR</name>
<organism evidence="2 3">
    <name type="scientific">Mycena alexandri</name>
    <dbReference type="NCBI Taxonomy" id="1745969"/>
    <lineage>
        <taxon>Eukaryota</taxon>
        <taxon>Fungi</taxon>
        <taxon>Dikarya</taxon>
        <taxon>Basidiomycota</taxon>
        <taxon>Agaricomycotina</taxon>
        <taxon>Agaricomycetes</taxon>
        <taxon>Agaricomycetidae</taxon>
        <taxon>Agaricales</taxon>
        <taxon>Marasmiineae</taxon>
        <taxon>Mycenaceae</taxon>
        <taxon>Mycena</taxon>
    </lineage>
</organism>
<evidence type="ECO:0000313" key="2">
    <source>
        <dbReference type="EMBL" id="KAJ7020926.1"/>
    </source>
</evidence>
<dbReference type="EMBL" id="JARJCM010000247">
    <property type="protein sequence ID" value="KAJ7020926.1"/>
    <property type="molecule type" value="Genomic_DNA"/>
</dbReference>
<dbReference type="Proteomes" id="UP001218188">
    <property type="component" value="Unassembled WGS sequence"/>
</dbReference>
<protein>
    <submittedName>
        <fullName evidence="2">Uncharacterized protein</fullName>
    </submittedName>
</protein>
<accession>A0AAD6S495</accession>
<evidence type="ECO:0000256" key="1">
    <source>
        <dbReference type="SAM" id="MobiDB-lite"/>
    </source>
</evidence>
<evidence type="ECO:0000313" key="3">
    <source>
        <dbReference type="Proteomes" id="UP001218188"/>
    </source>
</evidence>